<protein>
    <submittedName>
        <fullName evidence="2">Uncharacterized protein</fullName>
    </submittedName>
</protein>
<gene>
    <name evidence="2" type="ORF">EJD97_002664</name>
</gene>
<proteinExistence type="inferred from homology"/>
<comment type="caution">
    <text evidence="2">The sequence shown here is derived from an EMBL/GenBank/DDBJ whole genome shotgun (WGS) entry which is preliminary data.</text>
</comment>
<accession>A0A6N2CJG0</accession>
<evidence type="ECO:0000256" key="1">
    <source>
        <dbReference type="ARBA" id="ARBA00006974"/>
    </source>
</evidence>
<organism evidence="2">
    <name type="scientific">Solanum chilense</name>
    <name type="common">Tomato</name>
    <name type="synonym">Lycopersicon chilense</name>
    <dbReference type="NCBI Taxonomy" id="4083"/>
    <lineage>
        <taxon>Eukaryota</taxon>
        <taxon>Viridiplantae</taxon>
        <taxon>Streptophyta</taxon>
        <taxon>Embryophyta</taxon>
        <taxon>Tracheophyta</taxon>
        <taxon>Spermatophyta</taxon>
        <taxon>Magnoliopsida</taxon>
        <taxon>eudicotyledons</taxon>
        <taxon>Gunneridae</taxon>
        <taxon>Pentapetalae</taxon>
        <taxon>asterids</taxon>
        <taxon>lamiids</taxon>
        <taxon>Solanales</taxon>
        <taxon>Solanaceae</taxon>
        <taxon>Solanoideae</taxon>
        <taxon>Solaneae</taxon>
        <taxon>Solanum</taxon>
        <taxon>Solanum subgen. Lycopersicon</taxon>
    </lineage>
</organism>
<comment type="similarity">
    <text evidence="1">Belongs to the ARG7 family.</text>
</comment>
<sequence length="103" mass="12115">FKSVFKKMQSFKQCRTDSCSDHDSFCSNEDLHPVYVGKSRRRYLVRSDVLYHPLFKELVEKSGNSDDSITITCEVVLFQHLLWMLQNADPQPDSFDELVQFYV</sequence>
<name>A0A6N2CJG0_SOLCI</name>
<dbReference type="InterPro" id="IPR003676">
    <property type="entry name" value="SAUR_fam"/>
</dbReference>
<dbReference type="GO" id="GO:0009733">
    <property type="term" value="P:response to auxin"/>
    <property type="evidence" value="ECO:0007669"/>
    <property type="project" value="InterPro"/>
</dbReference>
<dbReference type="Pfam" id="PF02519">
    <property type="entry name" value="Auxin_inducible"/>
    <property type="match status" value="1"/>
</dbReference>
<evidence type="ECO:0000313" key="2">
    <source>
        <dbReference type="EMBL" id="TMX05062.1"/>
    </source>
</evidence>
<dbReference type="PANTHER" id="PTHR35296">
    <property type="entry name" value="EXPRESSED PROTEIN"/>
    <property type="match status" value="1"/>
</dbReference>
<reference evidence="2" key="1">
    <citation type="submission" date="2019-05" db="EMBL/GenBank/DDBJ databases">
        <title>The de novo reference genome and transcriptome assemblies of the wild tomato species Solanum chilense.</title>
        <authorList>
            <person name="Stam R."/>
            <person name="Nosenko T."/>
            <person name="Hoerger A.C."/>
            <person name="Stephan W."/>
            <person name="Seidel M.A."/>
            <person name="Kuhn J.M.M."/>
            <person name="Haberer G."/>
            <person name="Tellier A."/>
        </authorList>
    </citation>
    <scope>NUCLEOTIDE SEQUENCE</scope>
    <source>
        <tissue evidence="2">Mature leaves</tissue>
    </source>
</reference>
<dbReference type="EMBL" id="RXGB01000133">
    <property type="protein sequence ID" value="TMX05062.1"/>
    <property type="molecule type" value="Genomic_DNA"/>
</dbReference>
<dbReference type="PANTHER" id="PTHR35296:SF8">
    <property type="entry name" value="SMALL AUXIN-UP RNA-RELATED"/>
    <property type="match status" value="1"/>
</dbReference>
<dbReference type="AlphaFoldDB" id="A0A6N2CJG0"/>
<feature type="non-terminal residue" evidence="2">
    <location>
        <position position="1"/>
    </location>
</feature>